<dbReference type="PANTHER" id="PTHR47456">
    <property type="entry name" value="PHD-TYPE DOMAIN-CONTAINING PROTEIN"/>
    <property type="match status" value="1"/>
</dbReference>
<gene>
    <name evidence="1" type="ORF">BRAFLDRAFT_69954</name>
</gene>
<evidence type="ECO:0000313" key="1">
    <source>
        <dbReference type="EMBL" id="EEN63533.1"/>
    </source>
</evidence>
<reference evidence="1" key="1">
    <citation type="journal article" date="2008" name="Nature">
        <title>The amphioxus genome and the evolution of the chordate karyotype.</title>
        <authorList>
            <consortium name="US DOE Joint Genome Institute (JGI-PGF)"/>
            <person name="Putnam N.H."/>
            <person name="Butts T."/>
            <person name="Ferrier D.E.K."/>
            <person name="Furlong R.F."/>
            <person name="Hellsten U."/>
            <person name="Kawashima T."/>
            <person name="Robinson-Rechavi M."/>
            <person name="Shoguchi E."/>
            <person name="Terry A."/>
            <person name="Yu J.-K."/>
            <person name="Benito-Gutierrez E.L."/>
            <person name="Dubchak I."/>
            <person name="Garcia-Fernandez J."/>
            <person name="Gibson-Brown J.J."/>
            <person name="Grigoriev I.V."/>
            <person name="Horton A.C."/>
            <person name="de Jong P.J."/>
            <person name="Jurka J."/>
            <person name="Kapitonov V.V."/>
            <person name="Kohara Y."/>
            <person name="Kuroki Y."/>
            <person name="Lindquist E."/>
            <person name="Lucas S."/>
            <person name="Osoegawa K."/>
            <person name="Pennacchio L.A."/>
            <person name="Salamov A.A."/>
            <person name="Satou Y."/>
            <person name="Sauka-Spengler T."/>
            <person name="Schmutz J."/>
            <person name="Shin-I T."/>
            <person name="Toyoda A."/>
            <person name="Bronner-Fraser M."/>
            <person name="Fujiyama A."/>
            <person name="Holland L.Z."/>
            <person name="Holland P.W.H."/>
            <person name="Satoh N."/>
            <person name="Rokhsar D.S."/>
        </authorList>
    </citation>
    <scope>NUCLEOTIDE SEQUENCE [LARGE SCALE GENOMIC DNA]</scope>
    <source>
        <strain evidence="1">S238N-H82</strain>
        <tissue evidence="1">Testes</tissue>
    </source>
</reference>
<sequence length="321" mass="37062">MGHRGVLWSSFYFHKASEFTPDERFHTKDNGTKKAEQKEVCVANLTSNYPTHLTLSNVDGHFMDIVGKLRPSFLTFHKATESTPADKFPKKQTKWHQEALKIIKKMVEMSKMRLCGLDIMAITLDHHTNKTKRLGTDAGIRFLQENADIEWKFVTSVTKESKDESNLQEEAREILNNTWWPKRLFVWFPSQDRGLIVEANKHVFRDENMKVAIHTNNGVERQNETIKYSHLEGRTKCSLAEMLTVVMTDFLEHPTEGMIFPSALKEVVNFYIQHHSPSTFRQMAEGGASFPSMEMKEDSTQQIVLLTPKISTTTLHSQRYI</sequence>
<dbReference type="InParanoid" id="C3Y864"/>
<protein>
    <submittedName>
        <fullName evidence="1">Uncharacterized protein</fullName>
    </submittedName>
</protein>
<organism>
    <name type="scientific">Branchiostoma floridae</name>
    <name type="common">Florida lancelet</name>
    <name type="synonym">Amphioxus</name>
    <dbReference type="NCBI Taxonomy" id="7739"/>
    <lineage>
        <taxon>Eukaryota</taxon>
        <taxon>Metazoa</taxon>
        <taxon>Chordata</taxon>
        <taxon>Cephalochordata</taxon>
        <taxon>Leptocardii</taxon>
        <taxon>Amphioxiformes</taxon>
        <taxon>Branchiostomatidae</taxon>
        <taxon>Branchiostoma</taxon>
    </lineage>
</organism>
<name>C3Y864_BRAFL</name>
<dbReference type="EMBL" id="GG666491">
    <property type="protein sequence ID" value="EEN63533.1"/>
    <property type="molecule type" value="Genomic_DNA"/>
</dbReference>
<accession>C3Y864</accession>
<dbReference type="AlphaFoldDB" id="C3Y864"/>
<dbReference type="PANTHER" id="PTHR47456:SF4">
    <property type="entry name" value="SWIM-TYPE DOMAIN-CONTAINING PROTEIN"/>
    <property type="match status" value="1"/>
</dbReference>
<proteinExistence type="predicted"/>